<organism evidence="1 2">
    <name type="scientific">Vaccinium darrowii</name>
    <dbReference type="NCBI Taxonomy" id="229202"/>
    <lineage>
        <taxon>Eukaryota</taxon>
        <taxon>Viridiplantae</taxon>
        <taxon>Streptophyta</taxon>
        <taxon>Embryophyta</taxon>
        <taxon>Tracheophyta</taxon>
        <taxon>Spermatophyta</taxon>
        <taxon>Magnoliopsida</taxon>
        <taxon>eudicotyledons</taxon>
        <taxon>Gunneridae</taxon>
        <taxon>Pentapetalae</taxon>
        <taxon>asterids</taxon>
        <taxon>Ericales</taxon>
        <taxon>Ericaceae</taxon>
        <taxon>Vaccinioideae</taxon>
        <taxon>Vaccinieae</taxon>
        <taxon>Vaccinium</taxon>
    </lineage>
</organism>
<name>A0ACB7XMW9_9ERIC</name>
<keyword evidence="2" id="KW-1185">Reference proteome</keyword>
<proteinExistence type="predicted"/>
<accession>A0ACB7XMW9</accession>
<comment type="caution">
    <text evidence="1">The sequence shown here is derived from an EMBL/GenBank/DDBJ whole genome shotgun (WGS) entry which is preliminary data.</text>
</comment>
<reference evidence="1 2" key="1">
    <citation type="journal article" date="2021" name="Hortic Res">
        <title>High-quality reference genome and annotation aids understanding of berry development for evergreen blueberry (Vaccinium darrowii).</title>
        <authorList>
            <person name="Yu J."/>
            <person name="Hulse-Kemp A.M."/>
            <person name="Babiker E."/>
            <person name="Staton M."/>
        </authorList>
    </citation>
    <scope>NUCLEOTIDE SEQUENCE [LARGE SCALE GENOMIC DNA]</scope>
    <source>
        <strain evidence="2">cv. NJ 8807/NJ 8810</strain>
        <tissue evidence="1">Young leaf</tissue>
    </source>
</reference>
<dbReference type="EMBL" id="CM037151">
    <property type="protein sequence ID" value="KAH7842242.1"/>
    <property type="molecule type" value="Genomic_DNA"/>
</dbReference>
<evidence type="ECO:0000313" key="2">
    <source>
        <dbReference type="Proteomes" id="UP000828048"/>
    </source>
</evidence>
<dbReference type="Proteomes" id="UP000828048">
    <property type="component" value="Chromosome 1"/>
</dbReference>
<evidence type="ECO:0000313" key="1">
    <source>
        <dbReference type="EMBL" id="KAH7842242.1"/>
    </source>
</evidence>
<protein>
    <submittedName>
        <fullName evidence="1">Uncharacterized protein</fullName>
    </submittedName>
</protein>
<gene>
    <name evidence="1" type="ORF">Vadar_003126</name>
</gene>
<sequence length="133" mass="14871">MLMERNQWKSLDYCVILDSIETLSLDIDSNFALPRGRVQDDGQEKEKIEPAPRRRRPPPQATTAADGGHQSPSDPTEARLNFCLPDSDSTRLGTDARRDLKAIPRLLITSSTGRKELPLLMIWGSIIRMVGAD</sequence>